<gene>
    <name evidence="1" type="ORF">MML48_1g12735</name>
</gene>
<organism evidence="1 2">
    <name type="scientific">Holotrichia oblita</name>
    <name type="common">Chafer beetle</name>
    <dbReference type="NCBI Taxonomy" id="644536"/>
    <lineage>
        <taxon>Eukaryota</taxon>
        <taxon>Metazoa</taxon>
        <taxon>Ecdysozoa</taxon>
        <taxon>Arthropoda</taxon>
        <taxon>Hexapoda</taxon>
        <taxon>Insecta</taxon>
        <taxon>Pterygota</taxon>
        <taxon>Neoptera</taxon>
        <taxon>Endopterygota</taxon>
        <taxon>Coleoptera</taxon>
        <taxon>Polyphaga</taxon>
        <taxon>Scarabaeiformia</taxon>
        <taxon>Scarabaeidae</taxon>
        <taxon>Melolonthinae</taxon>
        <taxon>Holotrichia</taxon>
    </lineage>
</organism>
<accession>A0ACB9TV39</accession>
<comment type="caution">
    <text evidence="1">The sequence shown here is derived from an EMBL/GenBank/DDBJ whole genome shotgun (WGS) entry which is preliminary data.</text>
</comment>
<proteinExistence type="predicted"/>
<dbReference type="EMBL" id="CM043015">
    <property type="protein sequence ID" value="KAI4470651.1"/>
    <property type="molecule type" value="Genomic_DNA"/>
</dbReference>
<protein>
    <submittedName>
        <fullName evidence="1">Alpha-tocopherol transfer protein-related</fullName>
    </submittedName>
</protein>
<evidence type="ECO:0000313" key="1">
    <source>
        <dbReference type="EMBL" id="KAI4470651.1"/>
    </source>
</evidence>
<name>A0ACB9TV39_HOLOL</name>
<reference evidence="1" key="1">
    <citation type="submission" date="2022-04" db="EMBL/GenBank/DDBJ databases">
        <title>Chromosome-scale genome assembly of Holotrichia oblita Faldermann.</title>
        <authorList>
            <person name="Rongchong L."/>
        </authorList>
    </citation>
    <scope>NUCLEOTIDE SEQUENCE</scope>
    <source>
        <strain evidence="1">81SQS9</strain>
    </source>
</reference>
<evidence type="ECO:0000313" key="2">
    <source>
        <dbReference type="Proteomes" id="UP001056778"/>
    </source>
</evidence>
<sequence>MSTYRFTLNEADKNFAINVLNETDETRAKSLEEIKNWLIENPNICAKSDDLNILAFLRGCKFRLDKTKQKIQNYYEMRSKVPEWFANRDPMLPEIEELAKLGVFIPLRQFQDNKHVVIIRTAVHDPRKHKQDDVFKVGKMILDLLGCENEQLQIYGVIAIFDMQGISVAHARQLPPSKIKKAVHAWQNYHCRPKQLEFINAPVYINVLLNVFKRFMSEKLKGRVRVHFSGLSTLHDVINKSILPNEYGGTDGNIEDHINLWHTKLLQSREWFKQDEMYRSRLQ</sequence>
<dbReference type="Proteomes" id="UP001056778">
    <property type="component" value="Chromosome 1"/>
</dbReference>
<keyword evidence="2" id="KW-1185">Reference proteome</keyword>